<accession>A0ABP6TQB1</accession>
<reference evidence="2" key="1">
    <citation type="journal article" date="2019" name="Int. J. Syst. Evol. Microbiol.">
        <title>The Global Catalogue of Microorganisms (GCM) 10K type strain sequencing project: providing services to taxonomists for standard genome sequencing and annotation.</title>
        <authorList>
            <consortium name="The Broad Institute Genomics Platform"/>
            <consortium name="The Broad Institute Genome Sequencing Center for Infectious Disease"/>
            <person name="Wu L."/>
            <person name="Ma J."/>
        </authorList>
    </citation>
    <scope>NUCLEOTIDE SEQUENCE [LARGE SCALE GENOMIC DNA]</scope>
    <source>
        <strain evidence="2">JCM 4816</strain>
    </source>
</reference>
<dbReference type="EMBL" id="BAAAXF010000025">
    <property type="protein sequence ID" value="GAA3496714.1"/>
    <property type="molecule type" value="Genomic_DNA"/>
</dbReference>
<organism evidence="1 2">
    <name type="scientific">Streptomyces prasinosporus</name>
    <dbReference type="NCBI Taxonomy" id="68256"/>
    <lineage>
        <taxon>Bacteria</taxon>
        <taxon>Bacillati</taxon>
        <taxon>Actinomycetota</taxon>
        <taxon>Actinomycetes</taxon>
        <taxon>Kitasatosporales</taxon>
        <taxon>Streptomycetaceae</taxon>
        <taxon>Streptomyces</taxon>
        <taxon>Streptomyces albogriseolus group</taxon>
    </lineage>
</organism>
<comment type="caution">
    <text evidence="1">The sequence shown here is derived from an EMBL/GenBank/DDBJ whole genome shotgun (WGS) entry which is preliminary data.</text>
</comment>
<sequence length="53" mass="5813">MERQVNERQLSVLQWVEDGCPAGVWETSSYKTTCQALQNRGLVTVSRKGGSGA</sequence>
<gene>
    <name evidence="1" type="ORF">GCM10019016_038150</name>
</gene>
<proteinExistence type="predicted"/>
<keyword evidence="2" id="KW-1185">Reference proteome</keyword>
<evidence type="ECO:0000313" key="1">
    <source>
        <dbReference type="EMBL" id="GAA3496714.1"/>
    </source>
</evidence>
<name>A0ABP6TQB1_9ACTN</name>
<evidence type="ECO:0000313" key="2">
    <source>
        <dbReference type="Proteomes" id="UP001501455"/>
    </source>
</evidence>
<dbReference type="Proteomes" id="UP001501455">
    <property type="component" value="Unassembled WGS sequence"/>
</dbReference>
<protein>
    <submittedName>
        <fullName evidence="1">Uncharacterized protein</fullName>
    </submittedName>
</protein>